<comment type="caution">
    <text evidence="1">The sequence shown here is derived from an EMBL/GenBank/DDBJ whole genome shotgun (WGS) entry which is preliminary data.</text>
</comment>
<organism evidence="1 2">
    <name type="scientific">Pleionea mediterranea</name>
    <dbReference type="NCBI Taxonomy" id="523701"/>
    <lineage>
        <taxon>Bacteria</taxon>
        <taxon>Pseudomonadati</taxon>
        <taxon>Pseudomonadota</taxon>
        <taxon>Gammaproteobacteria</taxon>
        <taxon>Oceanospirillales</taxon>
        <taxon>Pleioneaceae</taxon>
        <taxon>Pleionea</taxon>
    </lineage>
</organism>
<evidence type="ECO:0000313" key="1">
    <source>
        <dbReference type="EMBL" id="PWK51856.1"/>
    </source>
</evidence>
<dbReference type="EMBL" id="QGGU01000005">
    <property type="protein sequence ID" value="PWK51856.1"/>
    <property type="molecule type" value="Genomic_DNA"/>
</dbReference>
<dbReference type="AlphaFoldDB" id="A0A316FW27"/>
<evidence type="ECO:0000313" key="2">
    <source>
        <dbReference type="Proteomes" id="UP000245790"/>
    </source>
</evidence>
<gene>
    <name evidence="1" type="ORF">C8D97_105172</name>
</gene>
<proteinExistence type="predicted"/>
<keyword evidence="2" id="KW-1185">Reference proteome</keyword>
<sequence length="73" mass="8399">MSLMEVIGFINTVKIRKERKLKKIIDRMTELKLLKALAVDSFILCNPVCEKVTLYLNRKLCYTSGAIMTNYGN</sequence>
<reference evidence="1 2" key="1">
    <citation type="submission" date="2018-05" db="EMBL/GenBank/DDBJ databases">
        <title>Genomic Encyclopedia of Type Strains, Phase IV (KMG-IV): sequencing the most valuable type-strain genomes for metagenomic binning, comparative biology and taxonomic classification.</title>
        <authorList>
            <person name="Goeker M."/>
        </authorList>
    </citation>
    <scope>NUCLEOTIDE SEQUENCE [LARGE SCALE GENOMIC DNA]</scope>
    <source>
        <strain evidence="1 2">DSM 25350</strain>
    </source>
</reference>
<dbReference type="Proteomes" id="UP000245790">
    <property type="component" value="Unassembled WGS sequence"/>
</dbReference>
<protein>
    <submittedName>
        <fullName evidence="1">Uncharacterized protein</fullName>
    </submittedName>
</protein>
<accession>A0A316FW27</accession>
<name>A0A316FW27_9GAMM</name>